<evidence type="ECO:0000313" key="1">
    <source>
        <dbReference type="EMBL" id="HJF41605.1"/>
    </source>
</evidence>
<dbReference type="Proteomes" id="UP000749320">
    <property type="component" value="Unassembled WGS sequence"/>
</dbReference>
<gene>
    <name evidence="1" type="ORF">K8V91_11835</name>
</gene>
<proteinExistence type="predicted"/>
<protein>
    <submittedName>
        <fullName evidence="1">Uncharacterized protein</fullName>
    </submittedName>
</protein>
<name>A0A921KKE5_9FIRM</name>
<reference evidence="1" key="1">
    <citation type="journal article" date="2021" name="PeerJ">
        <title>Extensive microbial diversity within the chicken gut microbiome revealed by metagenomics and culture.</title>
        <authorList>
            <person name="Gilroy R."/>
            <person name="Ravi A."/>
            <person name="Getino M."/>
            <person name="Pursley I."/>
            <person name="Horton D.L."/>
            <person name="Alikhan N.F."/>
            <person name="Baker D."/>
            <person name="Gharbi K."/>
            <person name="Hall N."/>
            <person name="Watson M."/>
            <person name="Adriaenssens E.M."/>
            <person name="Foster-Nyarko E."/>
            <person name="Jarju S."/>
            <person name="Secka A."/>
            <person name="Antonio M."/>
            <person name="Oren A."/>
            <person name="Chaudhuri R.R."/>
            <person name="La Ragione R."/>
            <person name="Hildebrand F."/>
            <person name="Pallen M.J."/>
        </authorList>
    </citation>
    <scope>NUCLEOTIDE SEQUENCE</scope>
    <source>
        <strain evidence="1">CHK193-16274</strain>
    </source>
</reference>
<accession>A0A921KKE5</accession>
<feature type="non-terminal residue" evidence="1">
    <location>
        <position position="1"/>
    </location>
</feature>
<evidence type="ECO:0000313" key="2">
    <source>
        <dbReference type="Proteomes" id="UP000749320"/>
    </source>
</evidence>
<dbReference type="InterPro" id="IPR016024">
    <property type="entry name" value="ARM-type_fold"/>
</dbReference>
<dbReference type="EMBL" id="DYWV01000403">
    <property type="protein sequence ID" value="HJF41605.1"/>
    <property type="molecule type" value="Genomic_DNA"/>
</dbReference>
<dbReference type="SUPFAM" id="SSF48371">
    <property type="entry name" value="ARM repeat"/>
    <property type="match status" value="1"/>
</dbReference>
<organism evidence="1 2">
    <name type="scientific">Thomasclavelia spiroformis</name>
    <dbReference type="NCBI Taxonomy" id="29348"/>
    <lineage>
        <taxon>Bacteria</taxon>
        <taxon>Bacillati</taxon>
        <taxon>Bacillota</taxon>
        <taxon>Erysipelotrichia</taxon>
        <taxon>Erysipelotrichales</taxon>
        <taxon>Coprobacillaceae</taxon>
        <taxon>Thomasclavelia</taxon>
    </lineage>
</organism>
<dbReference type="AlphaFoldDB" id="A0A921KKE5"/>
<comment type="caution">
    <text evidence="1">The sequence shown here is derived from an EMBL/GenBank/DDBJ whole genome shotgun (WGS) entry which is preliminary data.</text>
</comment>
<sequence>NEKILDRIFTREMLSGISDEEIKLLYSALSALASKYKSDDSYKWKKYILSIKSILNILSRLVIYSEDEAVAEYLNLICRFSQEKDVFLKRDIEKIIRRISTRFNSKIARMCEDIIFMDFGTQYHLCSYFNGIVFDIDENKVDEYYSNAISLANNADLEKRDCGIAQLITLWENSKNSNYRAFIENALWKDLDGLFPRSNLYYPFVWEELPHPAEIDFSERYYQYLSEDRYEKSATDFGSVSNNSAHSVFVYLNFFYCTSNISKRECKKVVLDEKLAIFMLDTACKFILHEESLLKRKNDFWEEVDGTREKYICIGELAALIYTEAIREGFIEKIRVKINEIKNSLEDHEIPVFAINMVEAMERGLYEQCMELFEDVILSENKEAYSDVFLGIKCLLFHLENDPDGSVHIADAFKNCLHMIRYLNVESAKSIWQELGSLLRHNLFIDINIQTNVTLLIERCLNTYSAPSQEGKRNYLDSLYNCANALYVYYNQIKSYNVPIADELESCVQKVQNISNYEIKAIWERSGEIRKEDS</sequence>
<reference evidence="1" key="2">
    <citation type="submission" date="2021-09" db="EMBL/GenBank/DDBJ databases">
        <authorList>
            <person name="Gilroy R."/>
        </authorList>
    </citation>
    <scope>NUCLEOTIDE SEQUENCE</scope>
    <source>
        <strain evidence="1">CHK193-16274</strain>
    </source>
</reference>